<name>A0A2I1GE21_9GLOM</name>
<protein>
    <recommendedName>
        <fullName evidence="1">Sacsin/Nov domain-containing protein</fullName>
    </recommendedName>
</protein>
<dbReference type="VEuPathDB" id="FungiDB:RhiirFUN_026604"/>
<organism evidence="2 3">
    <name type="scientific">Rhizophagus irregularis</name>
    <dbReference type="NCBI Taxonomy" id="588596"/>
    <lineage>
        <taxon>Eukaryota</taxon>
        <taxon>Fungi</taxon>
        <taxon>Fungi incertae sedis</taxon>
        <taxon>Mucoromycota</taxon>
        <taxon>Glomeromycotina</taxon>
        <taxon>Glomeromycetes</taxon>
        <taxon>Glomerales</taxon>
        <taxon>Glomeraceae</taxon>
        <taxon>Rhizophagus</taxon>
    </lineage>
</organism>
<dbReference type="Proteomes" id="UP000234323">
    <property type="component" value="Unassembled WGS sequence"/>
</dbReference>
<dbReference type="VEuPathDB" id="FungiDB:FUN_001333"/>
<reference evidence="2 3" key="1">
    <citation type="submission" date="2015-10" db="EMBL/GenBank/DDBJ databases">
        <title>Genome analyses suggest a sexual origin of heterokaryosis in a supposedly ancient asexual fungus.</title>
        <authorList>
            <person name="Ropars J."/>
            <person name="Sedzielewska K."/>
            <person name="Noel J."/>
            <person name="Charron P."/>
            <person name="Farinelli L."/>
            <person name="Marton T."/>
            <person name="Kruger M."/>
            <person name="Pelin A."/>
            <person name="Brachmann A."/>
            <person name="Corradi N."/>
        </authorList>
    </citation>
    <scope>NUCLEOTIDE SEQUENCE [LARGE SCALE GENOMIC DNA]</scope>
    <source>
        <strain evidence="2 3">A4</strain>
    </source>
</reference>
<comment type="caution">
    <text evidence="2">The sequence shown here is derived from an EMBL/GenBank/DDBJ whole genome shotgun (WGS) entry which is preliminary data.</text>
</comment>
<dbReference type="Gene3D" id="3.30.565.10">
    <property type="entry name" value="Histidine kinase-like ATPase, C-terminal domain"/>
    <property type="match status" value="1"/>
</dbReference>
<evidence type="ECO:0000259" key="1">
    <source>
        <dbReference type="Pfam" id="PF25794"/>
    </source>
</evidence>
<dbReference type="Pfam" id="PF25794">
    <property type="entry name" value="SACS"/>
    <property type="match status" value="1"/>
</dbReference>
<feature type="domain" description="Sacsin/Nov" evidence="1">
    <location>
        <begin position="27"/>
        <end position="137"/>
    </location>
</feature>
<dbReference type="InterPro" id="IPR022155">
    <property type="entry name" value="DUF3684"/>
</dbReference>
<dbReference type="VEuPathDB" id="FungiDB:RhiirA1_532704"/>
<dbReference type="InterPro" id="IPR058210">
    <property type="entry name" value="SACS/Nov_dom"/>
</dbReference>
<sequence>MDEIYLRNQVLSSAGGEHRVEVNQRHLIDKILARYSAKFVVFRELMQNSDDAKSTKVQIFYETTNPKQDIRLKDKIIRINFKNNGFPFRPEDWDRLRKIAEGNPDEQKIGAFGVGFYSLFSVCETPFVSSGDQGMAFYWQGNQLLTKQARIYNKDKIWTSFLMDMRETEEFPEIDELAQFLANSLGFTGNLQEVSVYFNNKLVIELSKIMQDLGSVGISPEFDTYSPQEMFHLTSVDVRDVQLTVKRLIIPKNMDNRNNWRFLPIIDLEIEEVFIFLKIANGNLDVRVSEAFSNEMERSTKKKPPSKTTIQIIYTGYDEHISSMNQENNISTIFENLHPFPNQGRIYIGFPTHQTTGCCIHLAARVIPTVERESIDLVDKTLAVYNSELLSLAGTLCRILYESEMSYIEHRHDKMINESIDSEEQDIESFRKWSEWLENLAEHALTHFTFRESTPNAEVGRISESQFFECSKKKLSIYSTNGVLPITDVRIPNREMEGFIRTVPVVPEYVYDRCIRFFKKAKDSKFIKELSLKDVLFELNSRSLSEGEIIELLKWWIAYRSKENNVDPSDVNHFMQLARVGDNFQPLNTINYFLNPGIVPPNMDIPNDVLPYSISKNFKNHKDFETWFKWKELSLVNWARFIVGKPDLECNPDFARKVHSILAKSLNNLSQNDKKIIHQLFEKKKCIPTKFGMKFPQNAYFQNVNILPDLPTIDFQKPSSVQALMELLGVRKVVELQLIFDRLLHEGDWDHIQLVKYLSSKYNDLKENEKNILKKKPIWPKEIYSTKAKIRRYVANQLYSPIPLHREFGLPVIDWKGRWGRNTPEGKFLIELGLQEYPKLQKILELIVPPTPSKIRMKAFKYLNDNFKDRYSKDYKPTEINVTFLPCRKRYVYATPTNCYINSDCMKLNFNVIRQDYLYCAEQFGVQQNPSPDKLLKSLIEKPPRDIAKAKGVFEYLASQQGNFTDTDWKILGDLNFIPVKDKTRPNVINLINPHSCFLECTENSLREFFTYIDFGEIAKRFLQSCGVKNEPSTIEFAELLVKSSRELWDSPDLDKYSNILDRIAIHINIIERNKPSLFMDMKREPILIGIEKKICNGEKVDQKKLASAKEIFINDDQGYQQIFKPLIAPETDLMEKLYKKLGCRSLSESVQYTVIPKGIIKKTENTMKIRKALIEKAGLFYHDISKSKILRDDEWLKNLKVRLVDRIEAVYELNNNVQIRNDTTACVIESNELSSWVLYITPDPDNLDISQYICKHIFKSPKFKEYSYFNMILITSLSTLERKGYPVDRILKSRSQNVVKQYSQKPTVKSPVAVNSQFTQNLRNSLRNAIKTCHSNLGSTIDSQACTMVVKESESSYCDVIPGHLLCCVGNEQGIELYDTKSIKQADILSPSNRASLFRFLNILRNIASVFELELQAVHVFYDNYTNSVAFNRDRSLFFNLKFYIGLHDKECAVNPTSDAMTYWYLTFCHELAHNIIQSHSSDHEHYLTSYAEAYMSKFLTMLKNLQIS</sequence>
<evidence type="ECO:0000313" key="3">
    <source>
        <dbReference type="Proteomes" id="UP000234323"/>
    </source>
</evidence>
<proteinExistence type="predicted"/>
<evidence type="ECO:0000313" key="2">
    <source>
        <dbReference type="EMBL" id="PKY44878.1"/>
    </source>
</evidence>
<dbReference type="NCBIfam" id="NF047352">
    <property type="entry name" value="P_loop_sacsin"/>
    <property type="match status" value="1"/>
</dbReference>
<dbReference type="SUPFAM" id="SSF55874">
    <property type="entry name" value="ATPase domain of HSP90 chaperone/DNA topoisomerase II/histidine kinase"/>
    <property type="match status" value="1"/>
</dbReference>
<dbReference type="PANTHER" id="PTHR47839">
    <property type="entry name" value="DOMAIN PROTEIN, PUTATIVE (AFU_ORTHOLOGUE AFUA_6G04830)-RELATED"/>
    <property type="match status" value="1"/>
</dbReference>
<dbReference type="OrthoDB" id="10031156at2759"/>
<accession>A0A2I1GE21</accession>
<gene>
    <name evidence="2" type="ORF">RhiirA4_400415</name>
</gene>
<keyword evidence="3" id="KW-1185">Reference proteome</keyword>
<dbReference type="PANTHER" id="PTHR47839:SF1">
    <property type="entry name" value="DOMAIN PROTEIN, PUTATIVE (AFU_ORTHOLOGUE AFUA_6G04830)-RELATED"/>
    <property type="match status" value="1"/>
</dbReference>
<dbReference type="InterPro" id="IPR036890">
    <property type="entry name" value="HATPase_C_sf"/>
</dbReference>
<dbReference type="EMBL" id="LLXI01000351">
    <property type="protein sequence ID" value="PKY44878.1"/>
    <property type="molecule type" value="Genomic_DNA"/>
</dbReference>
<dbReference type="Pfam" id="PF12449">
    <property type="entry name" value="DUF3684"/>
    <property type="match status" value="1"/>
</dbReference>